<comment type="caution">
    <text evidence="2">The sequence shown here is derived from an EMBL/GenBank/DDBJ whole genome shotgun (WGS) entry which is preliminary data.</text>
</comment>
<evidence type="ECO:0000256" key="1">
    <source>
        <dbReference type="SAM" id="MobiDB-lite"/>
    </source>
</evidence>
<accession>A0A9W8MMI4</accession>
<feature type="compositionally biased region" description="Polar residues" evidence="1">
    <location>
        <begin position="425"/>
        <end position="443"/>
    </location>
</feature>
<dbReference type="Proteomes" id="UP001148786">
    <property type="component" value="Unassembled WGS sequence"/>
</dbReference>
<keyword evidence="3" id="KW-1185">Reference proteome</keyword>
<feature type="region of interest" description="Disordered" evidence="1">
    <location>
        <begin position="295"/>
        <end position="344"/>
    </location>
</feature>
<evidence type="ECO:0000313" key="3">
    <source>
        <dbReference type="Proteomes" id="UP001148786"/>
    </source>
</evidence>
<name>A0A9W8MMI4_9AGAR</name>
<organism evidence="2 3">
    <name type="scientific">Agrocybe chaxingu</name>
    <dbReference type="NCBI Taxonomy" id="84603"/>
    <lineage>
        <taxon>Eukaryota</taxon>
        <taxon>Fungi</taxon>
        <taxon>Dikarya</taxon>
        <taxon>Basidiomycota</taxon>
        <taxon>Agaricomycotina</taxon>
        <taxon>Agaricomycetes</taxon>
        <taxon>Agaricomycetidae</taxon>
        <taxon>Agaricales</taxon>
        <taxon>Agaricineae</taxon>
        <taxon>Strophariaceae</taxon>
        <taxon>Agrocybe</taxon>
    </lineage>
</organism>
<feature type="compositionally biased region" description="Basic and acidic residues" evidence="1">
    <location>
        <begin position="175"/>
        <end position="218"/>
    </location>
</feature>
<protein>
    <submittedName>
        <fullName evidence="2">Uncharacterized protein</fullName>
    </submittedName>
</protein>
<dbReference type="AlphaFoldDB" id="A0A9W8MMI4"/>
<evidence type="ECO:0000313" key="2">
    <source>
        <dbReference type="EMBL" id="KAJ3483853.1"/>
    </source>
</evidence>
<feature type="compositionally biased region" description="Basic residues" evidence="1">
    <location>
        <begin position="402"/>
        <end position="411"/>
    </location>
</feature>
<dbReference type="OrthoDB" id="2269373at2759"/>
<proteinExistence type="predicted"/>
<feature type="compositionally biased region" description="Low complexity" evidence="1">
    <location>
        <begin position="327"/>
        <end position="342"/>
    </location>
</feature>
<reference evidence="2" key="1">
    <citation type="submission" date="2022-07" db="EMBL/GenBank/DDBJ databases">
        <title>Genome Sequence of Agrocybe chaxingu.</title>
        <authorList>
            <person name="Buettner E."/>
        </authorList>
    </citation>
    <scope>NUCLEOTIDE SEQUENCE</scope>
    <source>
        <strain evidence="2">MP-N11</strain>
    </source>
</reference>
<feature type="region of interest" description="Disordered" evidence="1">
    <location>
        <begin position="359"/>
        <end position="443"/>
    </location>
</feature>
<dbReference type="EMBL" id="JANKHO010003401">
    <property type="protein sequence ID" value="KAJ3483853.1"/>
    <property type="molecule type" value="Genomic_DNA"/>
</dbReference>
<gene>
    <name evidence="2" type="ORF">NLJ89_g12028</name>
</gene>
<feature type="compositionally biased region" description="Low complexity" evidence="1">
    <location>
        <begin position="144"/>
        <end position="153"/>
    </location>
</feature>
<feature type="compositionally biased region" description="Low complexity" evidence="1">
    <location>
        <begin position="389"/>
        <end position="401"/>
    </location>
</feature>
<feature type="compositionally biased region" description="Low complexity" evidence="1">
    <location>
        <begin position="369"/>
        <end position="381"/>
    </location>
</feature>
<sequence>MEHHISGNGAAGAGAGEGMVSGFDFDGAATHSHSHYNPFPTLQYPPLHLQPQMHVEQGQSQHLYNAIPAIQEQHGGMMDLSSSSSPTNLGQYTHSDEYQKFERGLSSPAALAPAFTQHRQQQQLHQGSAGMTHLQGSTSIEAASMTSPSTSTSVADPLTRLTDLGRNSGSGGTDELQKMGDADRERQRERVREKERNPERERGNSKEKDKEKGKDKDRKHTKKTYPAVGIRVRDRASNPLLQRRQPEVSASTTTAETVRAYQEQQKKLAAAAAMAGGQGQGQGAGEPMDFSEELASLMGDSGNGNSKHVGNQQQQNGWHHQQHAHQHGGQQHQQSQSQNQQDDAQRYTHNIFDISAPAGVSINGHHASHSLSASHHLSSPSSHHHHAHSLSASHHSSLSSHHSTHSLHHQHSSSSSTINGAGAHPSSTSTPTSEGVQDQDQVG</sequence>
<feature type="region of interest" description="Disordered" evidence="1">
    <location>
        <begin position="142"/>
        <end position="258"/>
    </location>
</feature>